<name>A0A834NK89_VESPE</name>
<feature type="compositionally biased region" description="Polar residues" evidence="7">
    <location>
        <begin position="1199"/>
        <end position="1216"/>
    </location>
</feature>
<feature type="compositionally biased region" description="Polar residues" evidence="7">
    <location>
        <begin position="458"/>
        <end position="468"/>
    </location>
</feature>
<feature type="compositionally biased region" description="Basic and acidic residues" evidence="7">
    <location>
        <begin position="422"/>
        <end position="440"/>
    </location>
</feature>
<dbReference type="InterPro" id="IPR027324">
    <property type="entry name" value="MAP2/MAP4/Tau"/>
</dbReference>
<feature type="compositionally biased region" description="Polar residues" evidence="7">
    <location>
        <begin position="752"/>
        <end position="817"/>
    </location>
</feature>
<feature type="compositionally biased region" description="Polar residues" evidence="7">
    <location>
        <begin position="636"/>
        <end position="651"/>
    </location>
</feature>
<feature type="compositionally biased region" description="Low complexity" evidence="7">
    <location>
        <begin position="861"/>
        <end position="873"/>
    </location>
</feature>
<dbReference type="PANTHER" id="PTHR11501:SF18">
    <property type="entry name" value="MICROTUBULE-ASSOCIATED PROTEIN"/>
    <property type="match status" value="1"/>
</dbReference>
<proteinExistence type="predicted"/>
<dbReference type="Proteomes" id="UP000600918">
    <property type="component" value="Unassembled WGS sequence"/>
</dbReference>
<dbReference type="PANTHER" id="PTHR11501">
    <property type="entry name" value="MICROTUBULE-ASSOCIATED PROTEIN"/>
    <property type="match status" value="1"/>
</dbReference>
<comment type="caution">
    <text evidence="9">The sequence shown here is derived from an EMBL/GenBank/DDBJ whole genome shotgun (WGS) entry which is preliminary data.</text>
</comment>
<dbReference type="Pfam" id="PF00418">
    <property type="entry name" value="Tubulin-binding"/>
    <property type="match status" value="4"/>
</dbReference>
<evidence type="ECO:0000256" key="2">
    <source>
        <dbReference type="ARBA" id="ARBA00022490"/>
    </source>
</evidence>
<feature type="region of interest" description="Disordered" evidence="7">
    <location>
        <begin position="192"/>
        <end position="226"/>
    </location>
</feature>
<keyword evidence="4" id="KW-0677">Repeat</keyword>
<sequence>MIQDVATIPSVSFHGGPYYQKLQDAQIDLKSIKQQVYEQTSMDSQETTNNAALVRGTSTVSRSDKVKTQEGDIIIARIIQLYIDGNLAAIIFFQLYSPTLIVFPFALLSADLNVKSLCCGKKVATLVKQSAPLSPGFQARPQVTSTGFPRYPVYNGPIGANRSAGQQAQHLVHGLEIHSSIGQSRTNQLAQLRPHGLSPRPPGNRVYPPGNPANPSGNPPVHSPRQIQTKQNLIQISQNPQSPRFGSPGIRVANPSSGGSPATQSVGPRPNYQIQQTSTQRNVIEQRTEQRILDLSAPASTSQLQTKSFNSPGPLHNSVTQRPRNDTSLNTGKSNQLSNKENKQSVRPRIIIDKMPDLDEEKTDLVRENSVQKKKTDIRSGGENDDDDDDVVMDNEKSPRQNGSAISDSEKSLRSGDSLAPSKDKSPQRNGNVDRNKELPLDSSILSEIQGKSEDTSKSVTRPGTATIDTKPERKSSFEQMIVPKNDNEQSEKETSLVKSEDKTSIKNDSVDDKSIFARNDKIVDSIKEEEKYGNESSGSSASKKVECEIEETKNKRSLIEEMKTNENKHDKIEDESKEKKIEKDEVNEINMKEDCGRYPTSPSLNAIHSAGQNDKNDSTLSSNNTEEKTKCPASLSKNVDQIPRTPSKSPSPDIIKENKRQTPPMRSPSNIPTRADPEEASKILSKSPSLLDVTTDGKLRQALNDPTIQSVEQTPKTPGKSFPISTPPSLSPSPSPSPSPDVIEDKRKLTASPSNNLTMQNLEQDSKTPSKSSDISRASTPTVVDTQTDNKSESINPEKSSRPTSALSKDSASEKQAPTIPSRPSLSEAHDKLSLPESLPTPPKSPQESVKGFDNGQRRSLSSPGSPKSPKSAINIKSTEGEKKKTTFAEDSIIKKDENVEEKSEASSRETSKPTTPTGKPRRVQTPVKLQNEKQYKETESDSASNDLSQHNAPPTTNGVADSPTKKSPSKTKESDKRSTAGSPTKSPSKSAKSLPRTPETPSSTGSQEKKKVPMNKIQVGAAPSPNLKTVRSKIGSLENASYKPGGGKVKIENRKLDFSKAQPKIAAKNDKYTPSGGDKKISQMKLQWNAKPKVGSLENATYKPGGGDKKIETVKLDFKDKAKPKVGSKENAKHVPGGGSIKSSATPPKTPQDTNNDIQTQKVDIKAESKVGSLDNVKHKPGGGDKKIFNDKDYLRQTGSNVESLCGSGSQSPIPSGAITDGKNGLPTSDENLNQEC</sequence>
<dbReference type="AlphaFoldDB" id="A0A834NK89"/>
<keyword evidence="8" id="KW-0472">Membrane</keyword>
<feature type="compositionally biased region" description="Basic and acidic residues" evidence="7">
    <location>
        <begin position="1108"/>
        <end position="1135"/>
    </location>
</feature>
<reference evidence="9" key="1">
    <citation type="journal article" date="2020" name="G3 (Bethesda)">
        <title>High-Quality Assemblies for Three Invasive Social Wasps from the &lt;i&gt;Vespula&lt;/i&gt; Genus.</title>
        <authorList>
            <person name="Harrop T.W.R."/>
            <person name="Guhlin J."/>
            <person name="McLaughlin G.M."/>
            <person name="Permina E."/>
            <person name="Stockwell P."/>
            <person name="Gilligan J."/>
            <person name="Le Lec M.F."/>
            <person name="Gruber M.A.M."/>
            <person name="Quinn O."/>
            <person name="Lovegrove M."/>
            <person name="Duncan E.J."/>
            <person name="Remnant E.J."/>
            <person name="Van Eeckhoven J."/>
            <person name="Graham B."/>
            <person name="Knapp R.A."/>
            <person name="Langford K.W."/>
            <person name="Kronenberg Z."/>
            <person name="Press M.O."/>
            <person name="Eacker S.M."/>
            <person name="Wilson-Rankin E.E."/>
            <person name="Purcell J."/>
            <person name="Lester P.J."/>
            <person name="Dearden P.K."/>
        </authorList>
    </citation>
    <scope>NUCLEOTIDE SEQUENCE</scope>
    <source>
        <strain evidence="9">Volc-1</strain>
    </source>
</reference>
<evidence type="ECO:0000256" key="6">
    <source>
        <dbReference type="RuleBase" id="RU000686"/>
    </source>
</evidence>
<evidence type="ECO:0000256" key="8">
    <source>
        <dbReference type="SAM" id="Phobius"/>
    </source>
</evidence>
<feature type="compositionally biased region" description="Acidic residues" evidence="7">
    <location>
        <begin position="383"/>
        <end position="393"/>
    </location>
</feature>
<dbReference type="GO" id="GO:0005874">
    <property type="term" value="C:microtubule"/>
    <property type="evidence" value="ECO:0007669"/>
    <property type="project" value="UniProtKB-KW"/>
</dbReference>
<accession>A0A834NK89</accession>
<feature type="compositionally biased region" description="Basic and acidic residues" evidence="7">
    <location>
        <begin position="340"/>
        <end position="382"/>
    </location>
</feature>
<keyword evidence="6" id="KW-0493">Microtubule</keyword>
<feature type="compositionally biased region" description="Polar residues" evidence="7">
    <location>
        <begin position="298"/>
        <end position="339"/>
    </location>
</feature>
<dbReference type="GO" id="GO:0000226">
    <property type="term" value="P:microtubule cytoskeleton organization"/>
    <property type="evidence" value="ECO:0007669"/>
    <property type="project" value="TreeGrafter"/>
</dbReference>
<evidence type="ECO:0000256" key="4">
    <source>
        <dbReference type="ARBA" id="ARBA00022737"/>
    </source>
</evidence>
<keyword evidence="8" id="KW-1133">Transmembrane helix</keyword>
<evidence type="ECO:0000256" key="7">
    <source>
        <dbReference type="SAM" id="MobiDB-lite"/>
    </source>
</evidence>
<evidence type="ECO:0000256" key="3">
    <source>
        <dbReference type="ARBA" id="ARBA00022553"/>
    </source>
</evidence>
<feature type="compositionally biased region" description="Polar residues" evidence="7">
    <location>
        <begin position="705"/>
        <end position="717"/>
    </location>
</feature>
<feature type="compositionally biased region" description="Basic and acidic residues" evidence="7">
    <location>
        <begin position="1069"/>
        <end position="1083"/>
    </location>
</feature>
<feature type="compositionally biased region" description="Pro residues" evidence="7">
    <location>
        <begin position="209"/>
        <end position="222"/>
    </location>
</feature>
<feature type="compositionally biased region" description="Pro residues" evidence="7">
    <location>
        <begin position="726"/>
        <end position="740"/>
    </location>
</feature>
<dbReference type="EMBL" id="JACSDY010000013">
    <property type="protein sequence ID" value="KAF7410583.1"/>
    <property type="molecule type" value="Genomic_DNA"/>
</dbReference>
<feature type="compositionally biased region" description="Basic and acidic residues" evidence="7">
    <location>
        <begin position="486"/>
        <end position="508"/>
    </location>
</feature>
<evidence type="ECO:0000256" key="5">
    <source>
        <dbReference type="ARBA" id="ARBA00023212"/>
    </source>
</evidence>
<feature type="transmembrane region" description="Helical" evidence="8">
    <location>
        <begin position="87"/>
        <end position="108"/>
    </location>
</feature>
<dbReference type="GO" id="GO:0031175">
    <property type="term" value="P:neuron projection development"/>
    <property type="evidence" value="ECO:0007669"/>
    <property type="project" value="TreeGrafter"/>
</dbReference>
<feature type="region of interest" description="Disordered" evidence="7">
    <location>
        <begin position="238"/>
        <end position="283"/>
    </location>
</feature>
<feature type="compositionally biased region" description="Basic and acidic residues" evidence="7">
    <location>
        <begin position="1178"/>
        <end position="1197"/>
    </location>
</feature>
<evidence type="ECO:0000256" key="1">
    <source>
        <dbReference type="ARBA" id="ARBA00004245"/>
    </source>
</evidence>
<keyword evidence="3" id="KW-0597">Phosphoprotein</keyword>
<keyword evidence="10" id="KW-1185">Reference proteome</keyword>
<feature type="compositionally biased region" description="Polar residues" evidence="7">
    <location>
        <begin position="601"/>
        <end position="625"/>
    </location>
</feature>
<keyword evidence="5 6" id="KW-0206">Cytoskeleton</keyword>
<keyword evidence="8" id="KW-0812">Transmembrane</keyword>
<comment type="subcellular location">
    <subcellularLocation>
        <location evidence="1 6">Cytoplasm</location>
        <location evidence="1 6">Cytoskeleton</location>
    </subcellularLocation>
</comment>
<organism evidence="9 10">
    <name type="scientific">Vespula pensylvanica</name>
    <name type="common">Western yellow jacket</name>
    <name type="synonym">Wasp</name>
    <dbReference type="NCBI Taxonomy" id="30213"/>
    <lineage>
        <taxon>Eukaryota</taxon>
        <taxon>Metazoa</taxon>
        <taxon>Ecdysozoa</taxon>
        <taxon>Arthropoda</taxon>
        <taxon>Hexapoda</taxon>
        <taxon>Insecta</taxon>
        <taxon>Pterygota</taxon>
        <taxon>Neoptera</taxon>
        <taxon>Endopterygota</taxon>
        <taxon>Hymenoptera</taxon>
        <taxon>Apocrita</taxon>
        <taxon>Aculeata</taxon>
        <taxon>Vespoidea</taxon>
        <taxon>Vespidae</taxon>
        <taxon>Vespinae</taxon>
        <taxon>Vespula</taxon>
    </lineage>
</organism>
<dbReference type="PROSITE" id="PS00229">
    <property type="entry name" value="TAU_MAP_1"/>
    <property type="match status" value="2"/>
</dbReference>
<feature type="compositionally biased region" description="Polar residues" evidence="7">
    <location>
        <begin position="1143"/>
        <end position="1164"/>
    </location>
</feature>
<dbReference type="GO" id="GO:0008017">
    <property type="term" value="F:microtubule binding"/>
    <property type="evidence" value="ECO:0007669"/>
    <property type="project" value="InterPro"/>
</dbReference>
<feature type="compositionally biased region" description="Basic and acidic residues" evidence="7">
    <location>
        <begin position="932"/>
        <end position="941"/>
    </location>
</feature>
<feature type="region of interest" description="Disordered" evidence="7">
    <location>
        <begin position="1064"/>
        <end position="1239"/>
    </location>
</feature>
<feature type="compositionally biased region" description="Polar residues" evidence="7">
    <location>
        <begin position="1228"/>
        <end position="1239"/>
    </location>
</feature>
<feature type="compositionally biased region" description="Basic and acidic residues" evidence="7">
    <location>
        <begin position="880"/>
        <end position="913"/>
    </location>
</feature>
<gene>
    <name evidence="9" type="ORF">H0235_013190</name>
</gene>
<feature type="compositionally biased region" description="Low complexity" evidence="7">
    <location>
        <begin position="981"/>
        <end position="995"/>
    </location>
</feature>
<evidence type="ECO:0000313" key="10">
    <source>
        <dbReference type="Proteomes" id="UP000600918"/>
    </source>
</evidence>
<dbReference type="PROSITE" id="PS51491">
    <property type="entry name" value="TAU_MAP_2"/>
    <property type="match status" value="3"/>
</dbReference>
<feature type="compositionally biased region" description="Basic and acidic residues" evidence="7">
    <location>
        <begin position="544"/>
        <end position="597"/>
    </location>
</feature>
<dbReference type="GO" id="GO:0043005">
    <property type="term" value="C:neuron projection"/>
    <property type="evidence" value="ECO:0007669"/>
    <property type="project" value="TreeGrafter"/>
</dbReference>
<evidence type="ECO:0000313" key="9">
    <source>
        <dbReference type="EMBL" id="KAF7410583.1"/>
    </source>
</evidence>
<feature type="region of interest" description="Disordered" evidence="7">
    <location>
        <begin position="295"/>
        <end position="508"/>
    </location>
</feature>
<keyword evidence="2 6" id="KW-0963">Cytoplasm</keyword>
<feature type="compositionally biased region" description="Polar residues" evidence="7">
    <location>
        <begin position="943"/>
        <end position="961"/>
    </location>
</feature>
<dbReference type="InterPro" id="IPR001084">
    <property type="entry name" value="MAP_tubulin-bd_rpt"/>
</dbReference>
<feature type="compositionally biased region" description="Polar residues" evidence="7">
    <location>
        <begin position="254"/>
        <end position="283"/>
    </location>
</feature>
<feature type="region of interest" description="Disordered" evidence="7">
    <location>
        <begin position="529"/>
        <end position="1031"/>
    </location>
</feature>
<protein>
    <recommendedName>
        <fullName evidence="6">Microtubule-associated protein</fullName>
    </recommendedName>
</protein>